<dbReference type="Proteomes" id="UP001187192">
    <property type="component" value="Unassembled WGS sequence"/>
</dbReference>
<accession>A0AA88AI02</accession>
<evidence type="ECO:0000313" key="3">
    <source>
        <dbReference type="Proteomes" id="UP001187192"/>
    </source>
</evidence>
<comment type="caution">
    <text evidence="2">The sequence shown here is derived from an EMBL/GenBank/DDBJ whole genome shotgun (WGS) entry which is preliminary data.</text>
</comment>
<organism evidence="2 3">
    <name type="scientific">Ficus carica</name>
    <name type="common">Common fig</name>
    <dbReference type="NCBI Taxonomy" id="3494"/>
    <lineage>
        <taxon>Eukaryota</taxon>
        <taxon>Viridiplantae</taxon>
        <taxon>Streptophyta</taxon>
        <taxon>Embryophyta</taxon>
        <taxon>Tracheophyta</taxon>
        <taxon>Spermatophyta</taxon>
        <taxon>Magnoliopsida</taxon>
        <taxon>eudicotyledons</taxon>
        <taxon>Gunneridae</taxon>
        <taxon>Pentapetalae</taxon>
        <taxon>rosids</taxon>
        <taxon>fabids</taxon>
        <taxon>Rosales</taxon>
        <taxon>Moraceae</taxon>
        <taxon>Ficeae</taxon>
        <taxon>Ficus</taxon>
    </lineage>
</organism>
<keyword evidence="3" id="KW-1185">Reference proteome</keyword>
<evidence type="ECO:0000313" key="2">
    <source>
        <dbReference type="EMBL" id="GMN46393.1"/>
    </source>
</evidence>
<reference evidence="2" key="1">
    <citation type="submission" date="2023-07" db="EMBL/GenBank/DDBJ databases">
        <title>draft genome sequence of fig (Ficus carica).</title>
        <authorList>
            <person name="Takahashi T."/>
            <person name="Nishimura K."/>
        </authorList>
    </citation>
    <scope>NUCLEOTIDE SEQUENCE</scope>
</reference>
<dbReference type="EMBL" id="BTGU01000022">
    <property type="protein sequence ID" value="GMN46393.1"/>
    <property type="molecule type" value="Genomic_DNA"/>
</dbReference>
<proteinExistence type="predicted"/>
<name>A0AA88AI02_FICCA</name>
<dbReference type="AlphaFoldDB" id="A0AA88AI02"/>
<gene>
    <name evidence="2" type="ORF">TIFTF001_015575</name>
</gene>
<sequence>MFGSSLVVHQAGGGIVGRRGDELRSGEGGSLEGVGTARSGIRGLSSGEREPKSRPRGSLVVGGARRQAGEGSPEGLSSNGGRLEGRPNPAPYHCGVDSRKAWVTREWRPRQKKKK</sequence>
<feature type="region of interest" description="Disordered" evidence="1">
    <location>
        <begin position="1"/>
        <end position="97"/>
    </location>
</feature>
<evidence type="ECO:0000256" key="1">
    <source>
        <dbReference type="SAM" id="MobiDB-lite"/>
    </source>
</evidence>
<protein>
    <submittedName>
        <fullName evidence="2">Uncharacterized protein</fullName>
    </submittedName>
</protein>